<dbReference type="InterPro" id="IPR023214">
    <property type="entry name" value="HAD_sf"/>
</dbReference>
<dbReference type="RefSeq" id="WP_204609476.1">
    <property type="nucleotide sequence ID" value="NZ_BAAAJX010000002.1"/>
</dbReference>
<dbReference type="GO" id="GO:0016787">
    <property type="term" value="F:hydrolase activity"/>
    <property type="evidence" value="ECO:0007669"/>
    <property type="project" value="UniProtKB-KW"/>
</dbReference>
<dbReference type="PRINTS" id="PR00413">
    <property type="entry name" value="HADHALOGNASE"/>
</dbReference>
<dbReference type="EMBL" id="BAAAJX010000002">
    <property type="protein sequence ID" value="GAA1491837.1"/>
    <property type="molecule type" value="Genomic_DNA"/>
</dbReference>
<sequence>MTTPLAACFDLDGTLFDHAGAAQVGAAAFLERQGAESTEAALASWFAAEEEQFERWRLGEVSFPEQRRQRLRTVLPPLGCVVAADDAGVDAMFADYLRSYRAAWRTFPDVADLLRDLRAQGYRVGLLTNGSEEQQLDKLAQTGIDQLFDVVCVSERIGFQKPHAGAFAALAAEVGVRPADCAFFGDDPVRDVAGARSAGMRGVLIDRATQDAATVRDLVFSTMASRGDCSAATS</sequence>
<proteinExistence type="predicted"/>
<dbReference type="NCBIfam" id="TIGR01662">
    <property type="entry name" value="HAD-SF-IIIA"/>
    <property type="match status" value="1"/>
</dbReference>
<dbReference type="NCBIfam" id="TIGR01549">
    <property type="entry name" value="HAD-SF-IA-v1"/>
    <property type="match status" value="1"/>
</dbReference>
<dbReference type="SUPFAM" id="SSF56784">
    <property type="entry name" value="HAD-like"/>
    <property type="match status" value="1"/>
</dbReference>
<name>A0ABN1Z8E5_9MICO</name>
<dbReference type="NCBIfam" id="TIGR01509">
    <property type="entry name" value="HAD-SF-IA-v3"/>
    <property type="match status" value="1"/>
</dbReference>
<comment type="cofactor">
    <cofactor evidence="1">
        <name>Mg(2+)</name>
        <dbReference type="ChEBI" id="CHEBI:18420"/>
    </cofactor>
</comment>
<keyword evidence="2 4" id="KW-0378">Hydrolase</keyword>
<dbReference type="InterPro" id="IPR051400">
    <property type="entry name" value="HAD-like_hydrolase"/>
</dbReference>
<keyword evidence="3" id="KW-0460">Magnesium</keyword>
<evidence type="ECO:0000256" key="1">
    <source>
        <dbReference type="ARBA" id="ARBA00001946"/>
    </source>
</evidence>
<comment type="caution">
    <text evidence="4">The sequence shown here is derived from an EMBL/GenBank/DDBJ whole genome shotgun (WGS) entry which is preliminary data.</text>
</comment>
<evidence type="ECO:0000256" key="2">
    <source>
        <dbReference type="ARBA" id="ARBA00022801"/>
    </source>
</evidence>
<dbReference type="SFLD" id="SFLDS00003">
    <property type="entry name" value="Haloacid_Dehalogenase"/>
    <property type="match status" value="1"/>
</dbReference>
<dbReference type="InterPro" id="IPR036412">
    <property type="entry name" value="HAD-like_sf"/>
</dbReference>
<keyword evidence="5" id="KW-1185">Reference proteome</keyword>
<dbReference type="PANTHER" id="PTHR46470">
    <property type="entry name" value="N-ACYLNEURAMINATE-9-PHOSPHATASE"/>
    <property type="match status" value="1"/>
</dbReference>
<evidence type="ECO:0000313" key="5">
    <source>
        <dbReference type="Proteomes" id="UP001501742"/>
    </source>
</evidence>
<evidence type="ECO:0000313" key="4">
    <source>
        <dbReference type="EMBL" id="GAA1491837.1"/>
    </source>
</evidence>
<organism evidence="4 5">
    <name type="scientific">Curtobacterium herbarum</name>
    <dbReference type="NCBI Taxonomy" id="150122"/>
    <lineage>
        <taxon>Bacteria</taxon>
        <taxon>Bacillati</taxon>
        <taxon>Actinomycetota</taxon>
        <taxon>Actinomycetes</taxon>
        <taxon>Micrococcales</taxon>
        <taxon>Microbacteriaceae</taxon>
        <taxon>Curtobacterium</taxon>
    </lineage>
</organism>
<evidence type="ECO:0000256" key="3">
    <source>
        <dbReference type="ARBA" id="ARBA00022842"/>
    </source>
</evidence>
<dbReference type="Pfam" id="PF00702">
    <property type="entry name" value="Hydrolase"/>
    <property type="match status" value="1"/>
</dbReference>
<dbReference type="InterPro" id="IPR006549">
    <property type="entry name" value="HAD-SF_hydro_IIIA"/>
</dbReference>
<dbReference type="SFLD" id="SFLDG01129">
    <property type="entry name" value="C1.5:_HAD__Beta-PGM__Phosphata"/>
    <property type="match status" value="1"/>
</dbReference>
<dbReference type="Gene3D" id="1.20.120.1600">
    <property type="match status" value="1"/>
</dbReference>
<gene>
    <name evidence="4" type="ORF">GCM10009627_01830</name>
</gene>
<accession>A0ABN1Z8E5</accession>
<dbReference type="Proteomes" id="UP001501742">
    <property type="component" value="Unassembled WGS sequence"/>
</dbReference>
<dbReference type="Gene3D" id="3.40.50.1000">
    <property type="entry name" value="HAD superfamily/HAD-like"/>
    <property type="match status" value="1"/>
</dbReference>
<reference evidence="4 5" key="1">
    <citation type="journal article" date="2019" name="Int. J. Syst. Evol. Microbiol.">
        <title>The Global Catalogue of Microorganisms (GCM) 10K type strain sequencing project: providing services to taxonomists for standard genome sequencing and annotation.</title>
        <authorList>
            <consortium name="The Broad Institute Genomics Platform"/>
            <consortium name="The Broad Institute Genome Sequencing Center for Infectious Disease"/>
            <person name="Wu L."/>
            <person name="Ma J."/>
        </authorList>
    </citation>
    <scope>NUCLEOTIDE SEQUENCE [LARGE SCALE GENOMIC DNA]</scope>
    <source>
        <strain evidence="4 5">JCM 12140</strain>
    </source>
</reference>
<dbReference type="PANTHER" id="PTHR46470:SF4">
    <property type="entry name" value="5-AMINO-6-(5-PHOSPHO-D-RIBITYLAMINO)URACIL PHOSPHATASE YIGB"/>
    <property type="match status" value="1"/>
</dbReference>
<dbReference type="InterPro" id="IPR006439">
    <property type="entry name" value="HAD-SF_hydro_IA"/>
</dbReference>
<protein>
    <submittedName>
        <fullName evidence="4">HAD family hydrolase</fullName>
    </submittedName>
</protein>